<evidence type="ECO:0000256" key="1">
    <source>
        <dbReference type="SAM" id="SignalP"/>
    </source>
</evidence>
<dbReference type="CTD" id="36374360"/>
<accession>A0A090KWV9</accession>
<evidence type="ECO:0000313" key="4">
    <source>
        <dbReference type="WBParaSite" id="SRAE_1000027100.1"/>
    </source>
</evidence>
<feature type="signal peptide" evidence="1">
    <location>
        <begin position="1"/>
        <end position="19"/>
    </location>
</feature>
<dbReference type="AlphaFoldDB" id="A0A090KWV9"/>
<name>A0A090KWV9_STRRB</name>
<evidence type="ECO:0000313" key="5">
    <source>
        <dbReference type="WormBase" id="SRAE_1000027100"/>
    </source>
</evidence>
<reference evidence="4" key="2">
    <citation type="submission" date="2020-12" db="UniProtKB">
        <authorList>
            <consortium name="WormBaseParasite"/>
        </authorList>
    </citation>
    <scope>IDENTIFICATION</scope>
</reference>
<evidence type="ECO:0000313" key="3">
    <source>
        <dbReference type="Proteomes" id="UP000035682"/>
    </source>
</evidence>
<dbReference type="EMBL" id="LN609528">
    <property type="protein sequence ID" value="CEF61995.1"/>
    <property type="molecule type" value="Genomic_DNA"/>
</dbReference>
<proteinExistence type="predicted"/>
<dbReference type="Proteomes" id="UP000035682">
    <property type="component" value="Unplaced"/>
</dbReference>
<organism evidence="2">
    <name type="scientific">Strongyloides ratti</name>
    <name type="common">Parasitic roundworm</name>
    <dbReference type="NCBI Taxonomy" id="34506"/>
    <lineage>
        <taxon>Eukaryota</taxon>
        <taxon>Metazoa</taxon>
        <taxon>Ecdysozoa</taxon>
        <taxon>Nematoda</taxon>
        <taxon>Chromadorea</taxon>
        <taxon>Rhabditida</taxon>
        <taxon>Tylenchina</taxon>
        <taxon>Panagrolaimomorpha</taxon>
        <taxon>Strongyloidoidea</taxon>
        <taxon>Strongyloididae</taxon>
        <taxon>Strongyloides</taxon>
    </lineage>
</organism>
<dbReference type="WormBase" id="SRAE_1000027100">
    <property type="protein sequence ID" value="SRP09377"/>
    <property type="gene ID" value="WBGene00256865"/>
</dbReference>
<dbReference type="eggNOG" id="ENOG502THIR">
    <property type="taxonomic scope" value="Eukaryota"/>
</dbReference>
<reference evidence="2 3" key="1">
    <citation type="submission" date="2014-09" db="EMBL/GenBank/DDBJ databases">
        <authorList>
            <person name="Martin A.A."/>
        </authorList>
    </citation>
    <scope>NUCLEOTIDE SEQUENCE</scope>
    <source>
        <strain evidence="3">ED321</strain>
        <strain evidence="2">ED321 Heterogonic</strain>
    </source>
</reference>
<evidence type="ECO:0000313" key="2">
    <source>
        <dbReference type="EMBL" id="CEF61995.1"/>
    </source>
</evidence>
<dbReference type="RefSeq" id="XP_024501197.1">
    <property type="nucleotide sequence ID" value="XM_024647083.1"/>
</dbReference>
<keyword evidence="1" id="KW-0732">Signal</keyword>
<feature type="chain" id="PRO_5015030147" evidence="1">
    <location>
        <begin position="20"/>
        <end position="171"/>
    </location>
</feature>
<protein>
    <submittedName>
        <fullName evidence="4">Calphotin-like</fullName>
    </submittedName>
</protein>
<gene>
    <name evidence="2 4 5" type="ORF">SRAE_1000027100</name>
</gene>
<keyword evidence="3" id="KW-1185">Reference proteome</keyword>
<dbReference type="WBParaSite" id="SRAE_1000027100.1">
    <property type="protein sequence ID" value="SRAE_1000027100.1"/>
    <property type="gene ID" value="WBGene00256865"/>
</dbReference>
<dbReference type="GeneID" id="36374360"/>
<sequence length="171" mass="16603">MATFKSLAIFFCLICVLNSQVILNPRFAYAGAPVVAAPAPIVAAPAIPATVPGSDGKQPLVNNGIGLLTQSAPLVNAPRVTAIAGVPAAIPVVPAPVPAAIPVAPAPIPAAIPVAPAPVPAAVPFASVPAAIPFGARIPVAAPVAVAAPAVIPGYAPFARAAVVYGSNKSA</sequence>